<evidence type="ECO:0000313" key="2">
    <source>
        <dbReference type="EMBL" id="KAF9878730.1"/>
    </source>
</evidence>
<protein>
    <submittedName>
        <fullName evidence="2">Uncharacterized protein</fullName>
    </submittedName>
</protein>
<name>A0A9P6LMR8_9PEZI</name>
<gene>
    <name evidence="2" type="ORF">CkaCkLH20_03630</name>
</gene>
<sequence length="187" mass="20414">MASAMPLDDHTADTSPLKARQFPTPCFTNTQTRKEGDGKPKQKYLQKQLSVPIACDGKNACSVGESQVKSYSIGWSASISDPRGFTSAGFSVSETVETGSTWTCEGEGSDTVCVWYAVAHTEYEVRDWEAYTCGSVSDGWKATGEAYRITAPNSDNRGSLKRCVLKTCRDQGDEYWSDDVYGTVPSK</sequence>
<comment type="caution">
    <text evidence="2">The sequence shown here is derived from an EMBL/GenBank/DDBJ whole genome shotgun (WGS) entry which is preliminary data.</text>
</comment>
<reference evidence="2" key="1">
    <citation type="submission" date="2020-03" db="EMBL/GenBank/DDBJ databases">
        <authorList>
            <person name="He L."/>
        </authorList>
    </citation>
    <scope>NUCLEOTIDE SEQUENCE</scope>
    <source>
        <strain evidence="2">CkLH20</strain>
    </source>
</reference>
<evidence type="ECO:0000256" key="1">
    <source>
        <dbReference type="SAM" id="MobiDB-lite"/>
    </source>
</evidence>
<organism evidence="2 3">
    <name type="scientific">Colletotrichum karsti</name>
    <dbReference type="NCBI Taxonomy" id="1095194"/>
    <lineage>
        <taxon>Eukaryota</taxon>
        <taxon>Fungi</taxon>
        <taxon>Dikarya</taxon>
        <taxon>Ascomycota</taxon>
        <taxon>Pezizomycotina</taxon>
        <taxon>Sordariomycetes</taxon>
        <taxon>Hypocreomycetidae</taxon>
        <taxon>Glomerellales</taxon>
        <taxon>Glomerellaceae</taxon>
        <taxon>Colletotrichum</taxon>
        <taxon>Colletotrichum boninense species complex</taxon>
    </lineage>
</organism>
<dbReference type="GeneID" id="62159423"/>
<proteinExistence type="predicted"/>
<accession>A0A9P6LMR8</accession>
<dbReference type="EMBL" id="JAATWM020000009">
    <property type="protein sequence ID" value="KAF9878730.1"/>
    <property type="molecule type" value="Genomic_DNA"/>
</dbReference>
<dbReference type="OrthoDB" id="3641682at2759"/>
<reference evidence="2" key="2">
    <citation type="submission" date="2020-11" db="EMBL/GenBank/DDBJ databases">
        <title>Whole genome sequencing of Colletotrichum sp.</title>
        <authorList>
            <person name="Li H."/>
        </authorList>
    </citation>
    <scope>NUCLEOTIDE SEQUENCE</scope>
    <source>
        <strain evidence="2">CkLH20</strain>
    </source>
</reference>
<keyword evidence="3" id="KW-1185">Reference proteome</keyword>
<dbReference type="RefSeq" id="XP_038748191.1">
    <property type="nucleotide sequence ID" value="XM_038886349.1"/>
</dbReference>
<dbReference type="Proteomes" id="UP000781932">
    <property type="component" value="Unassembled WGS sequence"/>
</dbReference>
<dbReference type="AlphaFoldDB" id="A0A9P6LMR8"/>
<feature type="region of interest" description="Disordered" evidence="1">
    <location>
        <begin position="1"/>
        <end position="42"/>
    </location>
</feature>
<evidence type="ECO:0000313" key="3">
    <source>
        <dbReference type="Proteomes" id="UP000781932"/>
    </source>
</evidence>